<organism evidence="2 3">
    <name type="scientific">Fluviicola taffensis (strain DSM 16823 / NCIMB 13979 / RW262)</name>
    <dbReference type="NCBI Taxonomy" id="755732"/>
    <lineage>
        <taxon>Bacteria</taxon>
        <taxon>Pseudomonadati</taxon>
        <taxon>Bacteroidota</taxon>
        <taxon>Flavobacteriia</taxon>
        <taxon>Flavobacteriales</taxon>
        <taxon>Crocinitomicaceae</taxon>
        <taxon>Fluviicola</taxon>
    </lineage>
</organism>
<protein>
    <submittedName>
        <fullName evidence="2">Uncharacterized protein</fullName>
    </submittedName>
</protein>
<dbReference type="HOGENOM" id="CLU_1537836_0_0_10"/>
<reference evidence="2 3" key="1">
    <citation type="journal article" date="2011" name="Stand. Genomic Sci.">
        <title>Complete genome sequence of the gliding freshwater bacterium Fluviicola taffensis type strain (RW262).</title>
        <authorList>
            <person name="Woyke T."/>
            <person name="Chertkov O."/>
            <person name="Lapidus A."/>
            <person name="Nolan M."/>
            <person name="Lucas S."/>
            <person name="Del Rio T.G."/>
            <person name="Tice H."/>
            <person name="Cheng J.F."/>
            <person name="Tapia R."/>
            <person name="Han C."/>
            <person name="Goodwin L."/>
            <person name="Pitluck S."/>
            <person name="Liolios K."/>
            <person name="Pagani I."/>
            <person name="Ivanova N."/>
            <person name="Huntemann M."/>
            <person name="Mavromatis K."/>
            <person name="Mikhailova N."/>
            <person name="Pati A."/>
            <person name="Chen A."/>
            <person name="Palaniappan K."/>
            <person name="Land M."/>
            <person name="Hauser L."/>
            <person name="Brambilla E.M."/>
            <person name="Rohde M."/>
            <person name="Mwirichia R."/>
            <person name="Sikorski J."/>
            <person name="Tindall B.J."/>
            <person name="Goker M."/>
            <person name="Bristow J."/>
            <person name="Eisen J.A."/>
            <person name="Markowitz V."/>
            <person name="Hugenholtz P."/>
            <person name="Klenk H.P."/>
            <person name="Kyrpides N.C."/>
        </authorList>
    </citation>
    <scope>NUCLEOTIDE SEQUENCE [LARGE SCALE GENOMIC DNA]</scope>
    <source>
        <strain evidence="3">DSM 16823 / RW262 / RW262</strain>
    </source>
</reference>
<feature type="region of interest" description="Disordered" evidence="1">
    <location>
        <begin position="81"/>
        <end position="117"/>
    </location>
</feature>
<gene>
    <name evidence="2" type="ordered locus">Fluta_3211</name>
</gene>
<dbReference type="RefSeq" id="WP_013687951.1">
    <property type="nucleotide sequence ID" value="NC_015321.1"/>
</dbReference>
<evidence type="ECO:0000313" key="2">
    <source>
        <dbReference type="EMBL" id="AEA45184.1"/>
    </source>
</evidence>
<reference evidence="3" key="2">
    <citation type="submission" date="2011-02" db="EMBL/GenBank/DDBJ databases">
        <title>The complete genome of Fluviicola taffensis DSM 16823.</title>
        <authorList>
            <consortium name="US DOE Joint Genome Institute (JGI-PGF)"/>
            <person name="Lucas S."/>
            <person name="Copeland A."/>
            <person name="Lapidus A."/>
            <person name="Bruce D."/>
            <person name="Goodwin L."/>
            <person name="Pitluck S."/>
            <person name="Kyrpides N."/>
            <person name="Mavromatis K."/>
            <person name="Ivanova N."/>
            <person name="Mikhailova N."/>
            <person name="Pagani I."/>
            <person name="Chertkov O."/>
            <person name="Detter J.C."/>
            <person name="Han C."/>
            <person name="Tapia R."/>
            <person name="Land M."/>
            <person name="Hauser L."/>
            <person name="Markowitz V."/>
            <person name="Cheng J.-F."/>
            <person name="Hugenholtz P."/>
            <person name="Woyke T."/>
            <person name="Wu D."/>
            <person name="Tindall B."/>
            <person name="Pomrenke H.G."/>
            <person name="Brambilla E."/>
            <person name="Klenk H.-P."/>
            <person name="Eisen J.A."/>
        </authorList>
    </citation>
    <scope>NUCLEOTIDE SEQUENCE [LARGE SCALE GENOMIC DNA]</scope>
    <source>
        <strain evidence="3">DSM 16823 / RW262 / RW262</strain>
    </source>
</reference>
<evidence type="ECO:0000313" key="3">
    <source>
        <dbReference type="Proteomes" id="UP000007463"/>
    </source>
</evidence>
<dbReference type="Proteomes" id="UP000007463">
    <property type="component" value="Chromosome"/>
</dbReference>
<dbReference type="eggNOG" id="ENOG5033E4Y">
    <property type="taxonomic scope" value="Bacteria"/>
</dbReference>
<accession>F2I9K3</accession>
<feature type="region of interest" description="Disordered" evidence="1">
    <location>
        <begin position="147"/>
        <end position="174"/>
    </location>
</feature>
<dbReference type="AlphaFoldDB" id="F2I9K3"/>
<evidence type="ECO:0000256" key="1">
    <source>
        <dbReference type="SAM" id="MobiDB-lite"/>
    </source>
</evidence>
<keyword evidence="3" id="KW-1185">Reference proteome</keyword>
<dbReference type="EMBL" id="CP002542">
    <property type="protein sequence ID" value="AEA45184.1"/>
    <property type="molecule type" value="Genomic_DNA"/>
</dbReference>
<dbReference type="KEGG" id="fte:Fluta_3211"/>
<dbReference type="OrthoDB" id="668543at2"/>
<sequence length="174" mass="20930" precursor="true">MNGKLQIGILLTFLLMICINFTSLAQEPAKKYKPRQFRKEPIWIEMMNDPNANYYLTIRAFREYWKSRILPEEPFENHELDTFEREVGLEQEEESEEERKREHARKEKKRKRKGKPDETMLYAAQVRAFKGWMKAVKPWVREDGSIVSPEEQQRIIDAQSEERKKIEELNTPQK</sequence>
<name>F2I9K3_FLUTR</name>
<proteinExistence type="predicted"/>